<dbReference type="CDD" id="cd14845">
    <property type="entry name" value="L-Ala-D-Glu_peptidase_like"/>
    <property type="match status" value="1"/>
</dbReference>
<name>A0AA46DDA8_9BURK</name>
<dbReference type="InterPro" id="IPR009045">
    <property type="entry name" value="Zn_M74/Hedgehog-like"/>
</dbReference>
<feature type="domain" description="Peptidase M15C" evidence="1">
    <location>
        <begin position="210"/>
        <end position="273"/>
    </location>
</feature>
<dbReference type="SUPFAM" id="SSF55166">
    <property type="entry name" value="Hedgehog/DD-peptidase"/>
    <property type="match status" value="1"/>
</dbReference>
<reference evidence="2 3" key="1">
    <citation type="submission" date="2019-03" db="EMBL/GenBank/DDBJ databases">
        <title>Genomic Encyclopedia of Type Strains, Phase IV (KMG-IV): sequencing the most valuable type-strain genomes for metagenomic binning, comparative biology and taxonomic classification.</title>
        <authorList>
            <person name="Goeker M."/>
        </authorList>
    </citation>
    <scope>NUCLEOTIDE SEQUENCE [LARGE SCALE GENOMIC DNA]</scope>
    <source>
        <strain evidence="2 3">DSM 15264</strain>
    </source>
</reference>
<evidence type="ECO:0000259" key="1">
    <source>
        <dbReference type="Pfam" id="PF13539"/>
    </source>
</evidence>
<dbReference type="RefSeq" id="WP_232529246.1">
    <property type="nucleotide sequence ID" value="NZ_CALFFA010000056.1"/>
</dbReference>
<dbReference type="GO" id="GO:0008233">
    <property type="term" value="F:peptidase activity"/>
    <property type="evidence" value="ECO:0007669"/>
    <property type="project" value="InterPro"/>
</dbReference>
<dbReference type="EMBL" id="SLXF01000005">
    <property type="protein sequence ID" value="TCP07018.1"/>
    <property type="molecule type" value="Genomic_DNA"/>
</dbReference>
<accession>A0AA46DDA8</accession>
<evidence type="ECO:0000313" key="3">
    <source>
        <dbReference type="Proteomes" id="UP000294772"/>
    </source>
</evidence>
<dbReference type="InterPro" id="IPR039561">
    <property type="entry name" value="Peptidase_M15C"/>
</dbReference>
<dbReference type="Proteomes" id="UP000294772">
    <property type="component" value="Unassembled WGS sequence"/>
</dbReference>
<dbReference type="Gene3D" id="3.30.1380.10">
    <property type="match status" value="1"/>
</dbReference>
<organism evidence="2 3">
    <name type="scientific">Caldimonas thermodepolymerans</name>
    <dbReference type="NCBI Taxonomy" id="215580"/>
    <lineage>
        <taxon>Bacteria</taxon>
        <taxon>Pseudomonadati</taxon>
        <taxon>Pseudomonadota</taxon>
        <taxon>Betaproteobacteria</taxon>
        <taxon>Burkholderiales</taxon>
        <taxon>Sphaerotilaceae</taxon>
        <taxon>Caldimonas</taxon>
    </lineage>
</organism>
<gene>
    <name evidence="2" type="ORF">EV676_10537</name>
</gene>
<evidence type="ECO:0000313" key="2">
    <source>
        <dbReference type="EMBL" id="TCP07018.1"/>
    </source>
</evidence>
<protein>
    <submittedName>
        <fullName evidence="2">Peptidoglycan L-alanyl-D-glutamate endopeptidase CwlK</fullName>
    </submittedName>
</protein>
<dbReference type="Pfam" id="PF13539">
    <property type="entry name" value="Peptidase_M15_4"/>
    <property type="match status" value="1"/>
</dbReference>
<proteinExistence type="predicted"/>
<sequence length="284" mass="31680">MTLPLLILASGFLGTCLVLAVVFLPAPRAWMATLVTGLADGRRRSLTDGHAPGRQRCRSVFGALRDGVRRCCSWLRRRRSACGAVLALIVLPPAVVCLLRDHHVLDGYREAPADSGSLVARLLQGEQLVPPPAVPPDVFTSPELELTRPLLSGADREWERLDPEFRQRLLLVFRIMQEQHGYPMVLLEGYRSPERQAMLQAMGPHVTHAGPFQSYHQYGLAADIAFLRDGRVVISEQDPWALRGYQLYGEVAESLGLTWGGRWRLRDLGHVELRHPGPPPENKQ</sequence>
<dbReference type="AlphaFoldDB" id="A0AA46DDA8"/>
<comment type="caution">
    <text evidence="2">The sequence shown here is derived from an EMBL/GenBank/DDBJ whole genome shotgun (WGS) entry which is preliminary data.</text>
</comment>